<dbReference type="EMBL" id="SOZI01000038">
    <property type="protein sequence ID" value="TNY21728.1"/>
    <property type="molecule type" value="Genomic_DNA"/>
</dbReference>
<evidence type="ECO:0008006" key="4">
    <source>
        <dbReference type="Google" id="ProtNLM"/>
    </source>
</evidence>
<accession>A0A5C5FY61</accession>
<protein>
    <recommendedName>
        <fullName evidence="4">BTB domain-containing protein</fullName>
    </recommendedName>
</protein>
<reference evidence="2 3" key="1">
    <citation type="submission" date="2019-03" db="EMBL/GenBank/DDBJ databases">
        <title>Rhodosporidium diobovatum UCD-FST 08-225 genome sequencing, assembly, and annotation.</title>
        <authorList>
            <person name="Fakankun I.U."/>
            <person name="Fristensky B."/>
            <person name="Levin D.B."/>
        </authorList>
    </citation>
    <scope>NUCLEOTIDE SEQUENCE [LARGE SCALE GENOMIC DNA]</scope>
    <source>
        <strain evidence="2 3">UCD-FST 08-225</strain>
    </source>
</reference>
<feature type="region of interest" description="Disordered" evidence="1">
    <location>
        <begin position="1"/>
        <end position="38"/>
    </location>
</feature>
<proteinExistence type="predicted"/>
<comment type="caution">
    <text evidence="2">The sequence shown here is derived from an EMBL/GenBank/DDBJ whole genome shotgun (WGS) entry which is preliminary data.</text>
</comment>
<dbReference type="Proteomes" id="UP000311382">
    <property type="component" value="Unassembled WGS sequence"/>
</dbReference>
<feature type="region of interest" description="Disordered" evidence="1">
    <location>
        <begin position="189"/>
        <end position="262"/>
    </location>
</feature>
<feature type="compositionally biased region" description="Low complexity" evidence="1">
    <location>
        <begin position="198"/>
        <end position="227"/>
    </location>
</feature>
<gene>
    <name evidence="2" type="ORF">DMC30DRAFT_186274</name>
</gene>
<name>A0A5C5FY61_9BASI</name>
<dbReference type="OrthoDB" id="3184970at2759"/>
<dbReference type="AlphaFoldDB" id="A0A5C5FY61"/>
<evidence type="ECO:0000313" key="3">
    <source>
        <dbReference type="Proteomes" id="UP000311382"/>
    </source>
</evidence>
<evidence type="ECO:0000256" key="1">
    <source>
        <dbReference type="SAM" id="MobiDB-lite"/>
    </source>
</evidence>
<feature type="compositionally biased region" description="Basic residues" evidence="1">
    <location>
        <begin position="228"/>
        <end position="248"/>
    </location>
</feature>
<organism evidence="2 3">
    <name type="scientific">Rhodotorula diobovata</name>
    <dbReference type="NCBI Taxonomy" id="5288"/>
    <lineage>
        <taxon>Eukaryota</taxon>
        <taxon>Fungi</taxon>
        <taxon>Dikarya</taxon>
        <taxon>Basidiomycota</taxon>
        <taxon>Pucciniomycotina</taxon>
        <taxon>Microbotryomycetes</taxon>
        <taxon>Sporidiobolales</taxon>
        <taxon>Sporidiobolaceae</taxon>
        <taxon>Rhodotorula</taxon>
    </lineage>
</organism>
<feature type="compositionally biased region" description="Low complexity" evidence="1">
    <location>
        <begin position="251"/>
        <end position="262"/>
    </location>
</feature>
<evidence type="ECO:0000313" key="2">
    <source>
        <dbReference type="EMBL" id="TNY21728.1"/>
    </source>
</evidence>
<keyword evidence="3" id="KW-1185">Reference proteome</keyword>
<sequence>MSPQPLQPPEHNDPAAPHKRHASPASPSVTDPDEARKRVRFAHDMDDFVLVSSDNQRFPFSSRLLLASSPRWQALLPSLSPLLPPADPPAPVTRPLPEVAHPESGETLAYLLHFLEPAPAHTRALSFPRDWELMRALERYSVRGFIVVVVSVRGGLKPGRMTHTGADLAHFVAPRSSGAELTRCTLRLASTRSRPHSSRQPSPSRSSSCSPPSSGTSPARRAGAAWRTRARRATSPRGRRGGWRRRGATRGGCSSSSRTSCT</sequence>